<name>A0A421DNK4_9GAMM</name>
<dbReference type="AlphaFoldDB" id="A0A421DNK4"/>
<organism evidence="4 5">
    <name type="scientific">Brenneria alni</name>
    <dbReference type="NCBI Taxonomy" id="71656"/>
    <lineage>
        <taxon>Bacteria</taxon>
        <taxon>Pseudomonadati</taxon>
        <taxon>Pseudomonadota</taxon>
        <taxon>Gammaproteobacteria</taxon>
        <taxon>Enterobacterales</taxon>
        <taxon>Pectobacteriaceae</taxon>
        <taxon>Brenneria</taxon>
    </lineage>
</organism>
<proteinExistence type="predicted"/>
<keyword evidence="5" id="KW-1185">Reference proteome</keyword>
<dbReference type="RefSeq" id="WP_121575076.1">
    <property type="nucleotide sequence ID" value="NZ_MJLZ01000020.1"/>
</dbReference>
<evidence type="ECO:0000256" key="1">
    <source>
        <dbReference type="SAM" id="MobiDB-lite"/>
    </source>
</evidence>
<evidence type="ECO:0000259" key="2">
    <source>
        <dbReference type="Pfam" id="PF04233"/>
    </source>
</evidence>
<comment type="caution">
    <text evidence="4">The sequence shown here is derived from an EMBL/GenBank/DDBJ whole genome shotgun (WGS) entry which is preliminary data.</text>
</comment>
<reference evidence="4 5" key="1">
    <citation type="submission" date="2016-09" db="EMBL/GenBank/DDBJ databases">
        <authorList>
            <person name="Doonan J."/>
            <person name="Pachebat J.A."/>
            <person name="Golyshin P.N."/>
            <person name="Denman S."/>
            <person name="Mcdonald J.E."/>
        </authorList>
    </citation>
    <scope>NUCLEOTIDE SEQUENCE [LARGE SCALE GENOMIC DNA]</scope>
    <source>
        <strain evidence="4 5">NCPPB 3934</strain>
    </source>
</reference>
<feature type="domain" description="Phage-Barnase-EndoU-ColicinE5/D-RelE like nuclease 2" evidence="3">
    <location>
        <begin position="291"/>
        <end position="421"/>
    </location>
</feature>
<dbReference type="Pfam" id="PF04233">
    <property type="entry name" value="Phage_Mu_F"/>
    <property type="match status" value="1"/>
</dbReference>
<sequence>MATTNASYGTLPFSEQIAFFRRKLALPTTGWTDIYNAEHDWAFVVAGANRNDLVSDFQQAVDRFIAEGRTLADFRQDFSSIVEKHGWSYNGGFGWRTRVIYDTNLRGSYQGGRFAQLMEHRETMPYWEYVHSDAVEHPRELHLAWDSMILRWDDPWWTTHFPPNGWGCQCTVRGRSESWMKRNGRSVDTAPEIVWEDRTIGQRSINGSYTVRVPQGIDPSFEHTPGRSRLDGQTPPPRNDDPLSDNPASMSSAGAPGVPSRTPSDALPTPRPASAERLLSAGLTDREYAAAFLGEFGATLEQPAIYRDVVGEPLVVGSALFTVRKTGALKISKRGRERFLLLLADAIREPDEVWTRIEWMAARNAAIVRRRYIARFDIDDTTTPALAVFDVGADGWTGVTTFAPDDADYLDGLRIGVRTYRRDEKA</sequence>
<feature type="region of interest" description="Disordered" evidence="1">
    <location>
        <begin position="206"/>
        <end position="272"/>
    </location>
</feature>
<dbReference type="OrthoDB" id="9813502at2"/>
<evidence type="ECO:0000313" key="4">
    <source>
        <dbReference type="EMBL" id="RLM23655.1"/>
    </source>
</evidence>
<feature type="compositionally biased region" description="Basic and acidic residues" evidence="1">
    <location>
        <begin position="220"/>
        <end position="230"/>
    </location>
</feature>
<evidence type="ECO:0000313" key="5">
    <source>
        <dbReference type="Proteomes" id="UP000285648"/>
    </source>
</evidence>
<protein>
    <recommendedName>
        <fullName evidence="6">Phage head morphogenesis domain-containing protein</fullName>
    </recommendedName>
</protein>
<dbReference type="InterPro" id="IPR006528">
    <property type="entry name" value="Phage_head_morphogenesis_dom"/>
</dbReference>
<dbReference type="Proteomes" id="UP000285648">
    <property type="component" value="Unassembled WGS sequence"/>
</dbReference>
<evidence type="ECO:0000259" key="3">
    <source>
        <dbReference type="Pfam" id="PF18810"/>
    </source>
</evidence>
<accession>A0A421DNK4</accession>
<dbReference type="Pfam" id="PF18810">
    <property type="entry name" value="PBECR2"/>
    <property type="match status" value="1"/>
</dbReference>
<dbReference type="InterPro" id="IPR041110">
    <property type="entry name" value="PBECR2"/>
</dbReference>
<evidence type="ECO:0008006" key="6">
    <source>
        <dbReference type="Google" id="ProtNLM"/>
    </source>
</evidence>
<dbReference type="EMBL" id="MJLZ01000020">
    <property type="protein sequence ID" value="RLM23655.1"/>
    <property type="molecule type" value="Genomic_DNA"/>
</dbReference>
<gene>
    <name evidence="4" type="ORF">BIY29_10160</name>
</gene>
<feature type="domain" description="Phage head morphogenesis" evidence="2">
    <location>
        <begin position="57"/>
        <end position="172"/>
    </location>
</feature>